<dbReference type="EMBL" id="PVNS01000008">
    <property type="protein sequence ID" value="PRO65492.1"/>
    <property type="molecule type" value="Genomic_DNA"/>
</dbReference>
<organism evidence="1 2">
    <name type="scientific">Alkalicoccus urumqiensis</name>
    <name type="common">Bacillus urumqiensis</name>
    <dbReference type="NCBI Taxonomy" id="1548213"/>
    <lineage>
        <taxon>Bacteria</taxon>
        <taxon>Bacillati</taxon>
        <taxon>Bacillota</taxon>
        <taxon>Bacilli</taxon>
        <taxon>Bacillales</taxon>
        <taxon>Bacillaceae</taxon>
        <taxon>Alkalicoccus</taxon>
    </lineage>
</organism>
<evidence type="ECO:0000313" key="1">
    <source>
        <dbReference type="EMBL" id="PRO65492.1"/>
    </source>
</evidence>
<protein>
    <submittedName>
        <fullName evidence="1">Uncharacterized protein</fullName>
    </submittedName>
</protein>
<accession>A0A2P6MGU0</accession>
<gene>
    <name evidence="1" type="ORF">C6I21_10085</name>
</gene>
<sequence length="205" mass="22996">MKFIWTAVLLLLTACTGGTETARIAGEADAFGRVILLIEDNYAGTGFSAHINRHPVDSYEAEAYILPRDNIDSSRLYPNQRVQVTKDTGQGIMLERDRHLAHDDRFLPVIHTEAEALPYTESDLLHYFRPVESHHWLFITADTLPAGLLAEMFDFLPDGYRLQTHTPAPEMASFLDSAYYLLDSEGTLIESSSPEKILQALEEGV</sequence>
<name>A0A2P6MGU0_ALKUR</name>
<proteinExistence type="predicted"/>
<dbReference type="AlphaFoldDB" id="A0A2P6MGU0"/>
<dbReference type="RefSeq" id="WP_105959331.1">
    <property type="nucleotide sequence ID" value="NZ_PVNS01000008.1"/>
</dbReference>
<reference evidence="1 2" key="1">
    <citation type="submission" date="2018-03" db="EMBL/GenBank/DDBJ databases">
        <title>Bacillus urumqiensis sp. nov., a moderately haloalkaliphilic bacterium isolated from a salt lake.</title>
        <authorList>
            <person name="Zhao B."/>
            <person name="Liao Z."/>
        </authorList>
    </citation>
    <scope>NUCLEOTIDE SEQUENCE [LARGE SCALE GENOMIC DNA]</scope>
    <source>
        <strain evidence="1 2">BZ-SZ-XJ18</strain>
    </source>
</reference>
<comment type="caution">
    <text evidence="1">The sequence shown here is derived from an EMBL/GenBank/DDBJ whole genome shotgun (WGS) entry which is preliminary data.</text>
</comment>
<dbReference type="Proteomes" id="UP000243650">
    <property type="component" value="Unassembled WGS sequence"/>
</dbReference>
<evidence type="ECO:0000313" key="2">
    <source>
        <dbReference type="Proteomes" id="UP000243650"/>
    </source>
</evidence>
<keyword evidence="2" id="KW-1185">Reference proteome</keyword>
<dbReference type="PROSITE" id="PS51257">
    <property type="entry name" value="PROKAR_LIPOPROTEIN"/>
    <property type="match status" value="1"/>
</dbReference>